<comment type="subcellular location">
    <subcellularLocation>
        <location evidence="1">Nucleus</location>
    </subcellularLocation>
</comment>
<evidence type="ECO:0000256" key="3">
    <source>
        <dbReference type="ARBA" id="ARBA00023242"/>
    </source>
</evidence>
<feature type="region of interest" description="Disordered" evidence="4">
    <location>
        <begin position="68"/>
        <end position="95"/>
    </location>
</feature>
<proteinExistence type="inferred from homology"/>
<accession>A0A1I7XTJ3</accession>
<comment type="similarity">
    <text evidence="2">Belongs to the ARS2 family.</text>
</comment>
<sequence length="467" mass="53359">MENIEKRLEIFNDLKATGSFEKISLDLDNAKDVIRIMDTLVVRLEGGSAEDVEALKLEKIEDESLEDINKGNEELKNKPKEGEEDAISDGEVPETEAEKRKKMLLHKTSSIFLRNVPPSVTISELEAIRDSDLNAIINRDLTRRIRTTNGITAHKQVAQNDLRQAVKLVALLDKRVGLFTDEPAEEREKDIRMGVNLVGTSKNPLIKEVRDILMDIEEVSPEEEELLVHSVDFYNHGEYPNEDSMPNRCGMLHVRGQTPSASQWGADEDGTSLVSNKFITDFTNGFNQRLENSLIHRDSISEEEMERLGKKDGEKEVETFIQQNTVELAKDKWLCPLSGKKFKGPEFIRKHLMSKHDEKLSEVKHEATFYNNYLADAKRPVDAEPKITPVTSSRDGDDRREDRYESRGNYSERVRPPPPRYDGYGRAPQRDYVSHLIIASSRFEAEGRRDPRPQVTYRDLDAPEDIV</sequence>
<dbReference type="AlphaFoldDB" id="A0A1I7XTJ3"/>
<feature type="compositionally biased region" description="Basic and acidic residues" evidence="4">
    <location>
        <begin position="68"/>
        <end position="81"/>
    </location>
</feature>
<name>A0A1I7XTJ3_HETBA</name>
<evidence type="ECO:0000256" key="2">
    <source>
        <dbReference type="ARBA" id="ARBA00005407"/>
    </source>
</evidence>
<evidence type="ECO:0000313" key="7">
    <source>
        <dbReference type="WBParaSite" id="Hba_20851"/>
    </source>
</evidence>
<dbReference type="Proteomes" id="UP000095283">
    <property type="component" value="Unplaced"/>
</dbReference>
<feature type="region of interest" description="Disordered" evidence="4">
    <location>
        <begin position="442"/>
        <end position="467"/>
    </location>
</feature>
<dbReference type="PANTHER" id="PTHR13165:SF0">
    <property type="entry name" value="SERRATE RNA EFFECTOR MOLECULE HOMOLOG"/>
    <property type="match status" value="1"/>
</dbReference>
<evidence type="ECO:0000313" key="6">
    <source>
        <dbReference type="Proteomes" id="UP000095283"/>
    </source>
</evidence>
<dbReference type="GO" id="GO:0016604">
    <property type="term" value="C:nuclear body"/>
    <property type="evidence" value="ECO:0007669"/>
    <property type="project" value="TreeGrafter"/>
</dbReference>
<dbReference type="PANTHER" id="PTHR13165">
    <property type="entry name" value="ARSENITE-RESISTANCE PROTEIN 2"/>
    <property type="match status" value="1"/>
</dbReference>
<dbReference type="InterPro" id="IPR039727">
    <property type="entry name" value="SE/Ars2"/>
</dbReference>
<organism evidence="6 7">
    <name type="scientific">Heterorhabditis bacteriophora</name>
    <name type="common">Entomopathogenic nematode worm</name>
    <dbReference type="NCBI Taxonomy" id="37862"/>
    <lineage>
        <taxon>Eukaryota</taxon>
        <taxon>Metazoa</taxon>
        <taxon>Ecdysozoa</taxon>
        <taxon>Nematoda</taxon>
        <taxon>Chromadorea</taxon>
        <taxon>Rhabditida</taxon>
        <taxon>Rhabditina</taxon>
        <taxon>Rhabditomorpha</taxon>
        <taxon>Strongyloidea</taxon>
        <taxon>Heterorhabditidae</taxon>
        <taxon>Heterorhabditis</taxon>
    </lineage>
</organism>
<evidence type="ECO:0000256" key="1">
    <source>
        <dbReference type="ARBA" id="ARBA00004123"/>
    </source>
</evidence>
<keyword evidence="3" id="KW-0539">Nucleus</keyword>
<feature type="compositionally biased region" description="Acidic residues" evidence="4">
    <location>
        <begin position="82"/>
        <end position="95"/>
    </location>
</feature>
<feature type="compositionally biased region" description="Basic and acidic residues" evidence="4">
    <location>
        <begin position="443"/>
        <end position="452"/>
    </location>
</feature>
<feature type="region of interest" description="Disordered" evidence="4">
    <location>
        <begin position="381"/>
        <end position="428"/>
    </location>
</feature>
<feature type="domain" description="SERRATE/Ars2 C-terminal" evidence="5">
    <location>
        <begin position="276"/>
        <end position="427"/>
    </location>
</feature>
<protein>
    <submittedName>
        <fullName evidence="7">ARS2 domain-containing protein</fullName>
    </submittedName>
</protein>
<dbReference type="GO" id="GO:0031053">
    <property type="term" value="P:primary miRNA processing"/>
    <property type="evidence" value="ECO:0007669"/>
    <property type="project" value="TreeGrafter"/>
</dbReference>
<dbReference type="InterPro" id="IPR007042">
    <property type="entry name" value="SERRATE/Ars2_C"/>
</dbReference>
<evidence type="ECO:0000259" key="5">
    <source>
        <dbReference type="Pfam" id="PF04959"/>
    </source>
</evidence>
<dbReference type="Pfam" id="PF04959">
    <property type="entry name" value="ARS2"/>
    <property type="match status" value="1"/>
</dbReference>
<dbReference type="WBParaSite" id="Hba_20851">
    <property type="protein sequence ID" value="Hba_20851"/>
    <property type="gene ID" value="Hba_20851"/>
</dbReference>
<reference evidence="7" key="1">
    <citation type="submission" date="2016-11" db="UniProtKB">
        <authorList>
            <consortium name="WormBaseParasite"/>
        </authorList>
    </citation>
    <scope>IDENTIFICATION</scope>
</reference>
<evidence type="ECO:0000256" key="4">
    <source>
        <dbReference type="SAM" id="MobiDB-lite"/>
    </source>
</evidence>
<feature type="compositionally biased region" description="Basic and acidic residues" evidence="4">
    <location>
        <begin position="394"/>
        <end position="415"/>
    </location>
</feature>
<keyword evidence="6" id="KW-1185">Reference proteome</keyword>